<accession>A0ABP8QNK7</accession>
<dbReference type="Gene3D" id="1.10.10.60">
    <property type="entry name" value="Homeodomain-like"/>
    <property type="match status" value="1"/>
</dbReference>
<dbReference type="SUPFAM" id="SSF51215">
    <property type="entry name" value="Regulatory protein AraC"/>
    <property type="match status" value="1"/>
</dbReference>
<dbReference type="Pfam" id="PF02311">
    <property type="entry name" value="AraC_binding"/>
    <property type="match status" value="1"/>
</dbReference>
<keyword evidence="3" id="KW-0804">Transcription</keyword>
<dbReference type="RefSeq" id="WP_208130963.1">
    <property type="nucleotide sequence ID" value="NZ_BAABGQ010000008.1"/>
</dbReference>
<dbReference type="InterPro" id="IPR003313">
    <property type="entry name" value="AraC-bd"/>
</dbReference>
<dbReference type="InterPro" id="IPR009057">
    <property type="entry name" value="Homeodomain-like_sf"/>
</dbReference>
<dbReference type="Proteomes" id="UP001501243">
    <property type="component" value="Unassembled WGS sequence"/>
</dbReference>
<proteinExistence type="predicted"/>
<evidence type="ECO:0000313" key="5">
    <source>
        <dbReference type="EMBL" id="GAA4505599.1"/>
    </source>
</evidence>
<evidence type="ECO:0000256" key="2">
    <source>
        <dbReference type="ARBA" id="ARBA00023125"/>
    </source>
</evidence>
<dbReference type="Pfam" id="PF12833">
    <property type="entry name" value="HTH_18"/>
    <property type="match status" value="1"/>
</dbReference>
<gene>
    <name evidence="5" type="ORF">GCM10023172_33690</name>
</gene>
<sequence length="310" mass="35080">MKKHDNAPQRFTSLSEAHRALGLPAPLHPLISLVRNARPPERGSGPHQPHVLSFYKISFWPRQNHKLRYGQGHYDFEAGGLLFAAPGQLLGGTPEHEADEVCAHVTLLIHPDFLASYPLAQKIREYGFFTYSANEALHVSEPEREVLLALFRTMEAELASRLDEFSQDVVIAQLDLLLTYANRFYKRQFLTRKAVHSDLLQRLESTLAACFSPERLPEQGIPTVQYLAQCLHVSPSYLSDMLRTLTGQSAQQHIHDKLIELAKEQLASTSLSVSEVAYALGFEHSQSFSRFFKTKTNLSPLAFRRSFQLN</sequence>
<comment type="caution">
    <text evidence="5">The sequence shown here is derived from an EMBL/GenBank/DDBJ whole genome shotgun (WGS) entry which is preliminary data.</text>
</comment>
<dbReference type="InterPro" id="IPR037923">
    <property type="entry name" value="HTH-like"/>
</dbReference>
<evidence type="ECO:0000313" key="6">
    <source>
        <dbReference type="Proteomes" id="UP001501243"/>
    </source>
</evidence>
<keyword evidence="1" id="KW-0805">Transcription regulation</keyword>
<keyword evidence="6" id="KW-1185">Reference proteome</keyword>
<dbReference type="PANTHER" id="PTHR43280:SF32">
    <property type="entry name" value="TRANSCRIPTIONAL REGULATORY PROTEIN"/>
    <property type="match status" value="1"/>
</dbReference>
<feature type="domain" description="HTH araC/xylS-type" evidence="4">
    <location>
        <begin position="197"/>
        <end position="306"/>
    </location>
</feature>
<reference evidence="6" key="1">
    <citation type="journal article" date="2019" name="Int. J. Syst. Evol. Microbiol.">
        <title>The Global Catalogue of Microorganisms (GCM) 10K type strain sequencing project: providing services to taxonomists for standard genome sequencing and annotation.</title>
        <authorList>
            <consortium name="The Broad Institute Genomics Platform"/>
            <consortium name="The Broad Institute Genome Sequencing Center for Infectious Disease"/>
            <person name="Wu L."/>
            <person name="Ma J."/>
        </authorList>
    </citation>
    <scope>NUCLEOTIDE SEQUENCE [LARGE SCALE GENOMIC DNA]</scope>
    <source>
        <strain evidence="6">JCM 17841</strain>
    </source>
</reference>
<keyword evidence="2" id="KW-0238">DNA-binding</keyword>
<organism evidence="5 6">
    <name type="scientific">Hymenobacter ginsengisoli</name>
    <dbReference type="NCBI Taxonomy" id="1051626"/>
    <lineage>
        <taxon>Bacteria</taxon>
        <taxon>Pseudomonadati</taxon>
        <taxon>Bacteroidota</taxon>
        <taxon>Cytophagia</taxon>
        <taxon>Cytophagales</taxon>
        <taxon>Hymenobacteraceae</taxon>
        <taxon>Hymenobacter</taxon>
    </lineage>
</organism>
<dbReference type="PROSITE" id="PS01124">
    <property type="entry name" value="HTH_ARAC_FAMILY_2"/>
    <property type="match status" value="1"/>
</dbReference>
<dbReference type="InterPro" id="IPR018060">
    <property type="entry name" value="HTH_AraC"/>
</dbReference>
<dbReference type="SUPFAM" id="SSF46689">
    <property type="entry name" value="Homeodomain-like"/>
    <property type="match status" value="1"/>
</dbReference>
<dbReference type="SMART" id="SM00342">
    <property type="entry name" value="HTH_ARAC"/>
    <property type="match status" value="1"/>
</dbReference>
<evidence type="ECO:0000256" key="3">
    <source>
        <dbReference type="ARBA" id="ARBA00023163"/>
    </source>
</evidence>
<protein>
    <submittedName>
        <fullName evidence="5">AraC family transcriptional regulator</fullName>
    </submittedName>
</protein>
<evidence type="ECO:0000256" key="1">
    <source>
        <dbReference type="ARBA" id="ARBA00023015"/>
    </source>
</evidence>
<name>A0ABP8QNK7_9BACT</name>
<dbReference type="PANTHER" id="PTHR43280">
    <property type="entry name" value="ARAC-FAMILY TRANSCRIPTIONAL REGULATOR"/>
    <property type="match status" value="1"/>
</dbReference>
<dbReference type="EMBL" id="BAABGQ010000008">
    <property type="protein sequence ID" value="GAA4505599.1"/>
    <property type="molecule type" value="Genomic_DNA"/>
</dbReference>
<evidence type="ECO:0000259" key="4">
    <source>
        <dbReference type="PROSITE" id="PS01124"/>
    </source>
</evidence>